<comment type="caution">
    <text evidence="1">The sequence shown here is derived from an EMBL/GenBank/DDBJ whole genome shotgun (WGS) entry which is preliminary data.</text>
</comment>
<accession>A0A2I0R0Q6</accession>
<proteinExistence type="predicted"/>
<protein>
    <submittedName>
        <fullName evidence="1">Uncharacterized protein</fullName>
    </submittedName>
</protein>
<evidence type="ECO:0000313" key="1">
    <source>
        <dbReference type="EMBL" id="PKR79970.1"/>
    </source>
</evidence>
<dbReference type="EMBL" id="PJNI01000015">
    <property type="protein sequence ID" value="PKR79970.1"/>
    <property type="molecule type" value="Genomic_DNA"/>
</dbReference>
<gene>
    <name evidence="1" type="ORF">CW751_12130</name>
</gene>
<dbReference type="PROSITE" id="PS51257">
    <property type="entry name" value="PROKAR_LIPOPROTEIN"/>
    <property type="match status" value="1"/>
</dbReference>
<sequence length="139" mass="15931">MNRFTQIPLILFLILIASCSKTKNDICDASQICYTQKPDELYVKIALTNTPTSEPVEVKLYIGNLDDGELYDNYYSANNNEYHLMPVDERYTATAKYVKDGDTIIVIDSDKLAAISYKNCDETCYDYDDEIILNLQLEK</sequence>
<keyword evidence="2" id="KW-1185">Reference proteome</keyword>
<name>A0A2I0R0Q6_9FLAO</name>
<organism evidence="1 2">
    <name type="scientific">Brumimicrobium salinarum</name>
    <dbReference type="NCBI Taxonomy" id="2058658"/>
    <lineage>
        <taxon>Bacteria</taxon>
        <taxon>Pseudomonadati</taxon>
        <taxon>Bacteroidota</taxon>
        <taxon>Flavobacteriia</taxon>
        <taxon>Flavobacteriales</taxon>
        <taxon>Crocinitomicaceae</taxon>
        <taxon>Brumimicrobium</taxon>
    </lineage>
</organism>
<dbReference type="OrthoDB" id="1467535at2"/>
<dbReference type="AlphaFoldDB" id="A0A2I0R0Q6"/>
<evidence type="ECO:0000313" key="2">
    <source>
        <dbReference type="Proteomes" id="UP000236654"/>
    </source>
</evidence>
<dbReference type="RefSeq" id="WP_101335295.1">
    <property type="nucleotide sequence ID" value="NZ_PJNI01000015.1"/>
</dbReference>
<dbReference type="Proteomes" id="UP000236654">
    <property type="component" value="Unassembled WGS sequence"/>
</dbReference>
<reference evidence="1 2" key="1">
    <citation type="submission" date="2017-12" db="EMBL/GenBank/DDBJ databases">
        <title>The draft genome sequence of Brumimicrobium saltpan LHR20.</title>
        <authorList>
            <person name="Do Z.-J."/>
            <person name="Luo H.-R."/>
        </authorList>
    </citation>
    <scope>NUCLEOTIDE SEQUENCE [LARGE SCALE GENOMIC DNA]</scope>
    <source>
        <strain evidence="1 2">LHR20</strain>
    </source>
</reference>